<accession>A0ABV7ITV7</accession>
<proteinExistence type="predicted"/>
<reference evidence="2" key="1">
    <citation type="journal article" date="2019" name="Int. J. Syst. Evol. Microbiol.">
        <title>The Global Catalogue of Microorganisms (GCM) 10K type strain sequencing project: providing services to taxonomists for standard genome sequencing and annotation.</title>
        <authorList>
            <consortium name="The Broad Institute Genomics Platform"/>
            <consortium name="The Broad Institute Genome Sequencing Center for Infectious Disease"/>
            <person name="Wu L."/>
            <person name="Ma J."/>
        </authorList>
    </citation>
    <scope>NUCLEOTIDE SEQUENCE [LARGE SCALE GENOMIC DNA]</scope>
    <source>
        <strain evidence="2">KCTC 42984</strain>
    </source>
</reference>
<evidence type="ECO:0000313" key="2">
    <source>
        <dbReference type="Proteomes" id="UP001595604"/>
    </source>
</evidence>
<dbReference type="Proteomes" id="UP001595604">
    <property type="component" value="Unassembled WGS sequence"/>
</dbReference>
<keyword evidence="2" id="KW-1185">Reference proteome</keyword>
<gene>
    <name evidence="1" type="ORF">ACFOD9_14230</name>
</gene>
<dbReference type="EMBL" id="JBHRTQ010000014">
    <property type="protein sequence ID" value="MFC3175412.1"/>
    <property type="molecule type" value="Genomic_DNA"/>
</dbReference>
<protein>
    <submittedName>
        <fullName evidence="1">Uncharacterized protein</fullName>
    </submittedName>
</protein>
<comment type="caution">
    <text evidence="1">The sequence shown here is derived from an EMBL/GenBank/DDBJ whole genome shotgun (WGS) entry which is preliminary data.</text>
</comment>
<name>A0ABV7ITV7_9SPHN</name>
<evidence type="ECO:0000313" key="1">
    <source>
        <dbReference type="EMBL" id="MFC3175412.1"/>
    </source>
</evidence>
<sequence>MADLAMTTEPQPDNAFRAINSLALEVQARAREASHLIAAIDAASDDLVCGGEVAGAAHLEALDRIVVFCRMAREAARAAGDLGEQIEIAAKH</sequence>
<organism evidence="1 2">
    <name type="scientific">Novosphingobium bradum</name>
    <dbReference type="NCBI Taxonomy" id="1737444"/>
    <lineage>
        <taxon>Bacteria</taxon>
        <taxon>Pseudomonadati</taxon>
        <taxon>Pseudomonadota</taxon>
        <taxon>Alphaproteobacteria</taxon>
        <taxon>Sphingomonadales</taxon>
        <taxon>Sphingomonadaceae</taxon>
        <taxon>Novosphingobium</taxon>
    </lineage>
</organism>
<dbReference type="RefSeq" id="WP_379510791.1">
    <property type="nucleotide sequence ID" value="NZ_JBHRTQ010000014.1"/>
</dbReference>